<name>A0AAD4RBA6_9BILA</name>
<evidence type="ECO:0000313" key="1">
    <source>
        <dbReference type="EMBL" id="KAI1722347.1"/>
    </source>
</evidence>
<organism evidence="1 2">
    <name type="scientific">Ditylenchus destructor</name>
    <dbReference type="NCBI Taxonomy" id="166010"/>
    <lineage>
        <taxon>Eukaryota</taxon>
        <taxon>Metazoa</taxon>
        <taxon>Ecdysozoa</taxon>
        <taxon>Nematoda</taxon>
        <taxon>Chromadorea</taxon>
        <taxon>Rhabditida</taxon>
        <taxon>Tylenchina</taxon>
        <taxon>Tylenchomorpha</taxon>
        <taxon>Sphaerularioidea</taxon>
        <taxon>Anguinidae</taxon>
        <taxon>Anguininae</taxon>
        <taxon>Ditylenchus</taxon>
    </lineage>
</organism>
<evidence type="ECO:0000313" key="2">
    <source>
        <dbReference type="Proteomes" id="UP001201812"/>
    </source>
</evidence>
<dbReference type="EMBL" id="JAKKPZ010000004">
    <property type="protein sequence ID" value="KAI1722347.1"/>
    <property type="molecule type" value="Genomic_DNA"/>
</dbReference>
<reference evidence="1" key="1">
    <citation type="submission" date="2022-01" db="EMBL/GenBank/DDBJ databases">
        <title>Genome Sequence Resource for Two Populations of Ditylenchus destructor, the Migratory Endoparasitic Phytonematode.</title>
        <authorList>
            <person name="Zhang H."/>
            <person name="Lin R."/>
            <person name="Xie B."/>
        </authorList>
    </citation>
    <scope>NUCLEOTIDE SEQUENCE</scope>
    <source>
        <strain evidence="1">BazhouSP</strain>
    </source>
</reference>
<keyword evidence="2" id="KW-1185">Reference proteome</keyword>
<dbReference type="AlphaFoldDB" id="A0AAD4RBA6"/>
<sequence>MRLINGYFPDAENAIENFEKITPPLKRLSLEYYDDFYHVVVTIVEKTESGCRINPTVTYVINVQALPTQKDKDNFGELVGATKNGNNEYLPVQGNIAIEKSLQLYAGAMDKLIGEYNWIKILTKKQLAFIFLEDMALRLNEENVRKNKLDGLARKINSAYKEIKELQKASKKIS</sequence>
<protein>
    <submittedName>
        <fullName evidence="1">Uncharacterized protein</fullName>
    </submittedName>
</protein>
<proteinExistence type="predicted"/>
<gene>
    <name evidence="1" type="ORF">DdX_04661</name>
</gene>
<dbReference type="Proteomes" id="UP001201812">
    <property type="component" value="Unassembled WGS sequence"/>
</dbReference>
<accession>A0AAD4RBA6</accession>
<comment type="caution">
    <text evidence="1">The sequence shown here is derived from an EMBL/GenBank/DDBJ whole genome shotgun (WGS) entry which is preliminary data.</text>
</comment>